<evidence type="ECO:0000313" key="3">
    <source>
        <dbReference type="EMBL" id="MCX2697875.1"/>
    </source>
</evidence>
<dbReference type="Proteomes" id="UP001301216">
    <property type="component" value="Unassembled WGS sequence"/>
</dbReference>
<dbReference type="InterPro" id="IPR011010">
    <property type="entry name" value="DNA_brk_join_enz"/>
</dbReference>
<protein>
    <submittedName>
        <fullName evidence="3">Tyrosine-type recombinase/integrase</fullName>
    </submittedName>
</protein>
<feature type="domain" description="Tyr recombinase" evidence="2">
    <location>
        <begin position="1"/>
        <end position="172"/>
    </location>
</feature>
<dbReference type="SUPFAM" id="SSF56349">
    <property type="entry name" value="DNA breaking-rejoining enzymes"/>
    <property type="match status" value="1"/>
</dbReference>
<evidence type="ECO:0000313" key="4">
    <source>
        <dbReference type="Proteomes" id="UP001301216"/>
    </source>
</evidence>
<dbReference type="Gene3D" id="1.10.443.10">
    <property type="entry name" value="Intergrase catalytic core"/>
    <property type="match status" value="1"/>
</dbReference>
<dbReference type="InterPro" id="IPR013762">
    <property type="entry name" value="Integrase-like_cat_sf"/>
</dbReference>
<sequence length="182" mass="20222">MAQFEKRWPVGTTPRLVYSLALWLGNRRGDVAGLRWDQRCTKIVNVDGEAKEIDGFTIRQGKTGKELFLPITPILAEVLDATERKGDTVLVTSYGEPFSPKSLTGRMADWTHSAKLPKGYTLHGLRKTLGKMLAEGGASTRQIMDTLGHDDIAHAELYSREAEQARLATDGMNKIVRLKRNG</sequence>
<keyword evidence="1" id="KW-0233">DNA recombination</keyword>
<organism evidence="3 4">
    <name type="scientific">Ochrobactrum chromiisoli</name>
    <dbReference type="NCBI Taxonomy" id="2993941"/>
    <lineage>
        <taxon>Bacteria</taxon>
        <taxon>Pseudomonadati</taxon>
        <taxon>Pseudomonadota</taxon>
        <taxon>Alphaproteobacteria</taxon>
        <taxon>Hyphomicrobiales</taxon>
        <taxon>Brucellaceae</taxon>
        <taxon>Brucella/Ochrobactrum group</taxon>
        <taxon>Ochrobactrum</taxon>
    </lineage>
</organism>
<reference evidence="3 4" key="1">
    <citation type="submission" date="2022-11" db="EMBL/GenBank/DDBJ databases">
        <title>Brucella sp. YY2X, whole genome shotgun sequencing project.</title>
        <authorList>
            <person name="Yang Y."/>
        </authorList>
    </citation>
    <scope>NUCLEOTIDE SEQUENCE [LARGE SCALE GENOMIC DNA]</scope>
    <source>
        <strain evidence="3 4">YY2X</strain>
    </source>
</reference>
<accession>A0ABT3QQJ3</accession>
<proteinExistence type="predicted"/>
<comment type="caution">
    <text evidence="3">The sequence shown here is derived from an EMBL/GenBank/DDBJ whole genome shotgun (WGS) entry which is preliminary data.</text>
</comment>
<evidence type="ECO:0000256" key="1">
    <source>
        <dbReference type="ARBA" id="ARBA00023172"/>
    </source>
</evidence>
<gene>
    <name evidence="3" type="ORF">OPR82_14055</name>
</gene>
<dbReference type="EMBL" id="JAPHAV010000007">
    <property type="protein sequence ID" value="MCX2697875.1"/>
    <property type="molecule type" value="Genomic_DNA"/>
</dbReference>
<evidence type="ECO:0000259" key="2">
    <source>
        <dbReference type="PROSITE" id="PS51898"/>
    </source>
</evidence>
<name>A0ABT3QQJ3_9HYPH</name>
<dbReference type="PROSITE" id="PS51898">
    <property type="entry name" value="TYR_RECOMBINASE"/>
    <property type="match status" value="1"/>
</dbReference>
<dbReference type="InterPro" id="IPR002104">
    <property type="entry name" value="Integrase_catalytic"/>
</dbReference>
<dbReference type="Pfam" id="PF00589">
    <property type="entry name" value="Phage_integrase"/>
    <property type="match status" value="1"/>
</dbReference>
<dbReference type="RefSeq" id="WP_265985696.1">
    <property type="nucleotide sequence ID" value="NZ_JAPHAV010000007.1"/>
</dbReference>
<keyword evidence="4" id="KW-1185">Reference proteome</keyword>